<feature type="transmembrane region" description="Helical" evidence="1">
    <location>
        <begin position="175"/>
        <end position="193"/>
    </location>
</feature>
<evidence type="ECO:0008006" key="4">
    <source>
        <dbReference type="Google" id="ProtNLM"/>
    </source>
</evidence>
<feature type="transmembrane region" description="Helical" evidence="1">
    <location>
        <begin position="382"/>
        <end position="399"/>
    </location>
</feature>
<dbReference type="Proteomes" id="UP000231246">
    <property type="component" value="Unassembled WGS sequence"/>
</dbReference>
<comment type="caution">
    <text evidence="2">The sequence shown here is derived from an EMBL/GenBank/DDBJ whole genome shotgun (WGS) entry which is preliminary data.</text>
</comment>
<feature type="transmembrane region" description="Helical" evidence="1">
    <location>
        <begin position="286"/>
        <end position="304"/>
    </location>
</feature>
<evidence type="ECO:0000313" key="2">
    <source>
        <dbReference type="EMBL" id="PIP61733.1"/>
    </source>
</evidence>
<dbReference type="InterPro" id="IPR018580">
    <property type="entry name" value="Uncharacterised_YfhO"/>
</dbReference>
<keyword evidence="1" id="KW-0472">Membrane</keyword>
<dbReference type="Pfam" id="PF09586">
    <property type="entry name" value="YfhO"/>
    <property type="match status" value="2"/>
</dbReference>
<feature type="transmembrane region" description="Helical" evidence="1">
    <location>
        <begin position="6"/>
        <end position="30"/>
    </location>
</feature>
<dbReference type="PANTHER" id="PTHR38454:SF1">
    <property type="entry name" value="INTEGRAL MEMBRANE PROTEIN"/>
    <property type="match status" value="1"/>
</dbReference>
<name>A0A2H0BVL9_9BACT</name>
<feature type="transmembrane region" description="Helical" evidence="1">
    <location>
        <begin position="99"/>
        <end position="118"/>
    </location>
</feature>
<protein>
    <recommendedName>
        <fullName evidence="4">Membrane protein 6-pyruvoyl-tetrahydropterin synthase-related domain-containing protein</fullName>
    </recommendedName>
</protein>
<keyword evidence="1" id="KW-0812">Transmembrane</keyword>
<feature type="transmembrane region" description="Helical" evidence="1">
    <location>
        <begin position="431"/>
        <end position="452"/>
    </location>
</feature>
<dbReference type="PANTHER" id="PTHR38454">
    <property type="entry name" value="INTEGRAL MEMBRANE PROTEIN-RELATED"/>
    <property type="match status" value="1"/>
</dbReference>
<evidence type="ECO:0000256" key="1">
    <source>
        <dbReference type="SAM" id="Phobius"/>
    </source>
</evidence>
<accession>A0A2H0BVL9</accession>
<organism evidence="2 3">
    <name type="scientific">Candidatus Roizmanbacteria bacterium CG22_combo_CG10-13_8_21_14_all_38_20</name>
    <dbReference type="NCBI Taxonomy" id="1974862"/>
    <lineage>
        <taxon>Bacteria</taxon>
        <taxon>Candidatus Roizmaniibacteriota</taxon>
    </lineage>
</organism>
<proteinExistence type="predicted"/>
<feature type="transmembrane region" description="Helical" evidence="1">
    <location>
        <begin position="200"/>
        <end position="233"/>
    </location>
</feature>
<feature type="transmembrane region" description="Helical" evidence="1">
    <location>
        <begin position="150"/>
        <end position="169"/>
    </location>
</feature>
<feature type="transmembrane region" description="Helical" evidence="1">
    <location>
        <begin position="316"/>
        <end position="335"/>
    </location>
</feature>
<feature type="transmembrane region" description="Helical" evidence="1">
    <location>
        <begin position="406"/>
        <end position="425"/>
    </location>
</feature>
<gene>
    <name evidence="2" type="ORF">COW99_02535</name>
</gene>
<evidence type="ECO:0000313" key="3">
    <source>
        <dbReference type="Proteomes" id="UP000231246"/>
    </source>
</evidence>
<sequence length="780" mass="89524">MVRKEIILALFLFGGLAAIFFYKLIALGLVPFPGDLLIAEYNPWRRYSFLGYVPGSFPTKFQYFDTLKQLYPWKTFVVDQLKQGAIPLWNPHNFSGQPLLANFQSAVFYPLNIFYFIFPQLSAWSLLVMLQPLLANWFMYLYARKVGLKVTGAVLASLSFAYSQFAIVWLEYNTIIQVMLWLPLLLLAVEHLLQKMTIRWMFLFVLGIISALFAGHIQVLGYVLSFVLIYSIYRAKLLHKIRRFWFIAWFIVLSVGIGAVQLLPGIELIGLSARSILEYNFLVDKILVQPYQLLMLFIPDIYGNPATANYVISDTYIGKALSIGFVAILFVLVSFSQIRKSHLVRLYAVVALVIGIMLTANPLSRIIYMLPLPLISSSSPTLMGFILAFSLSILAGMGLDHWQKKHYRYVVPAILIVGVAWLLYFSDVLPINRSSVILTSLLLVASLPLLYISTLKGKIAYLGIYALIFLQFSERWYSFRKFNSFVPKEVVYPDTEIVDFLKVNAGIDRVWGYGSAAIDANFATQLKLYSPEGYDPLYPQRYGEFIALTKQGKLQQKFDRTNRTDAVIATAYSLEDLKENEYRLKVLDVLGVKYILDRIDNPSYVSEFPSYRLEQVYDIDGWKIFVNKMAVPRLQLVFDYLVFNSATEFEQLFFSEDYSPRETVLLEQDLDLDFSCEDKQYNLELLDYLANEVAVQLDTNCEAILVLSDNYYPGWNAYIDGEKTKIYRANYTFRAVVVPGGSHEIYFKYEPDSFRYGVIISIASVLIMGVTIIMIKRREK</sequence>
<feature type="transmembrane region" description="Helical" evidence="1">
    <location>
        <begin position="245"/>
        <end position="266"/>
    </location>
</feature>
<keyword evidence="1" id="KW-1133">Transmembrane helix</keyword>
<dbReference type="AlphaFoldDB" id="A0A2H0BVL9"/>
<feature type="transmembrane region" description="Helical" evidence="1">
    <location>
        <begin position="459"/>
        <end position="477"/>
    </location>
</feature>
<dbReference type="EMBL" id="PCTA01000017">
    <property type="protein sequence ID" value="PIP61733.1"/>
    <property type="molecule type" value="Genomic_DNA"/>
</dbReference>
<reference evidence="2 3" key="1">
    <citation type="submission" date="2017-09" db="EMBL/GenBank/DDBJ databases">
        <title>Depth-based differentiation of microbial function through sediment-hosted aquifers and enrichment of novel symbionts in the deep terrestrial subsurface.</title>
        <authorList>
            <person name="Probst A.J."/>
            <person name="Ladd B."/>
            <person name="Jarett J.K."/>
            <person name="Geller-Mcgrath D.E."/>
            <person name="Sieber C.M."/>
            <person name="Emerson J.B."/>
            <person name="Anantharaman K."/>
            <person name="Thomas B.C."/>
            <person name="Malmstrom R."/>
            <person name="Stieglmeier M."/>
            <person name="Klingl A."/>
            <person name="Woyke T."/>
            <person name="Ryan C.M."/>
            <person name="Banfield J.F."/>
        </authorList>
    </citation>
    <scope>NUCLEOTIDE SEQUENCE [LARGE SCALE GENOMIC DNA]</scope>
    <source>
        <strain evidence="2">CG22_combo_CG10-13_8_21_14_all_38_20</strain>
    </source>
</reference>
<feature type="transmembrane region" description="Helical" evidence="1">
    <location>
        <begin position="347"/>
        <end position="370"/>
    </location>
</feature>
<feature type="transmembrane region" description="Helical" evidence="1">
    <location>
        <begin position="754"/>
        <end position="775"/>
    </location>
</feature>